<organism evidence="4 5">
    <name type="scientific">Phenylobacterium koreense</name>
    <dbReference type="NCBI Taxonomy" id="266125"/>
    <lineage>
        <taxon>Bacteria</taxon>
        <taxon>Pseudomonadati</taxon>
        <taxon>Pseudomonadota</taxon>
        <taxon>Alphaproteobacteria</taxon>
        <taxon>Caulobacterales</taxon>
        <taxon>Caulobacteraceae</taxon>
        <taxon>Phenylobacterium</taxon>
    </lineage>
</organism>
<dbReference type="PROSITE" id="PS51352">
    <property type="entry name" value="THIOREDOXIN_2"/>
    <property type="match status" value="1"/>
</dbReference>
<dbReference type="EMBL" id="JBEPLU010000001">
    <property type="protein sequence ID" value="MET3525598.1"/>
    <property type="molecule type" value="Genomic_DNA"/>
</dbReference>
<keyword evidence="5" id="KW-1185">Reference proteome</keyword>
<gene>
    <name evidence="4" type="ORF">ABID41_000693</name>
</gene>
<protein>
    <submittedName>
        <fullName evidence="4">Peroxiredoxin</fullName>
    </submittedName>
</protein>
<evidence type="ECO:0000256" key="1">
    <source>
        <dbReference type="ARBA" id="ARBA00023284"/>
    </source>
</evidence>
<comment type="caution">
    <text evidence="4">The sequence shown here is derived from an EMBL/GenBank/DDBJ whole genome shotgun (WGS) entry which is preliminary data.</text>
</comment>
<name>A0ABV2EEZ1_9CAUL</name>
<dbReference type="RefSeq" id="WP_331928745.1">
    <property type="nucleotide sequence ID" value="NZ_JBEPLU010000001.1"/>
</dbReference>
<dbReference type="SUPFAM" id="SSF52833">
    <property type="entry name" value="Thioredoxin-like"/>
    <property type="match status" value="1"/>
</dbReference>
<keyword evidence="1" id="KW-0676">Redox-active center</keyword>
<dbReference type="Pfam" id="PF00578">
    <property type="entry name" value="AhpC-TSA"/>
    <property type="match status" value="1"/>
</dbReference>
<dbReference type="InterPro" id="IPR036249">
    <property type="entry name" value="Thioredoxin-like_sf"/>
</dbReference>
<feature type="compositionally biased region" description="Low complexity" evidence="2">
    <location>
        <begin position="24"/>
        <end position="37"/>
    </location>
</feature>
<dbReference type="PANTHER" id="PTHR43110:SF1">
    <property type="entry name" value="THIOL PEROXIDASE"/>
    <property type="match status" value="1"/>
</dbReference>
<dbReference type="Gene3D" id="3.40.30.10">
    <property type="entry name" value="Glutaredoxin"/>
    <property type="match status" value="1"/>
</dbReference>
<feature type="domain" description="Thioredoxin" evidence="3">
    <location>
        <begin position="67"/>
        <end position="239"/>
    </location>
</feature>
<proteinExistence type="predicted"/>
<evidence type="ECO:0000313" key="5">
    <source>
        <dbReference type="Proteomes" id="UP001549110"/>
    </source>
</evidence>
<dbReference type="Proteomes" id="UP001549110">
    <property type="component" value="Unassembled WGS sequence"/>
</dbReference>
<dbReference type="InterPro" id="IPR050455">
    <property type="entry name" value="Tpx_Peroxidase_subfamily"/>
</dbReference>
<evidence type="ECO:0000256" key="2">
    <source>
        <dbReference type="SAM" id="MobiDB-lite"/>
    </source>
</evidence>
<feature type="region of interest" description="Disordered" evidence="2">
    <location>
        <begin position="15"/>
        <end position="37"/>
    </location>
</feature>
<dbReference type="InterPro" id="IPR000866">
    <property type="entry name" value="AhpC/TSA"/>
</dbReference>
<evidence type="ECO:0000259" key="3">
    <source>
        <dbReference type="PROSITE" id="PS51352"/>
    </source>
</evidence>
<evidence type="ECO:0000313" key="4">
    <source>
        <dbReference type="EMBL" id="MET3525598.1"/>
    </source>
</evidence>
<sequence>MRDLIIPLGEAIAKSRSDMPHPPVGSSSSDSPPNSGGVLVTLGRADTALYAPLRDWMLASNLAEQALKAGDNAPDFFLPDDRARLVALRALLENGPVVLCFLAGGWCSFCIAKLKALNAALEDRGGPPATLVAITPETGSHPRRMRAAHQIQCTVLSDVDYEVGQMFGIISVLPPEIVTEMRSRGLDLPQLHGVAKPMLAAPAVYLIGPSGKIAMASVDLDYIASADTEALISALEQLS</sequence>
<dbReference type="InterPro" id="IPR013766">
    <property type="entry name" value="Thioredoxin_domain"/>
</dbReference>
<accession>A0ABV2EEZ1</accession>
<dbReference type="PANTHER" id="PTHR43110">
    <property type="entry name" value="THIOL PEROXIDASE"/>
    <property type="match status" value="1"/>
</dbReference>
<reference evidence="4 5" key="1">
    <citation type="submission" date="2024-06" db="EMBL/GenBank/DDBJ databases">
        <title>Genomic Encyclopedia of Type Strains, Phase IV (KMG-IV): sequencing the most valuable type-strain genomes for metagenomic binning, comparative biology and taxonomic classification.</title>
        <authorList>
            <person name="Goeker M."/>
        </authorList>
    </citation>
    <scope>NUCLEOTIDE SEQUENCE [LARGE SCALE GENOMIC DNA]</scope>
    <source>
        <strain evidence="4 5">DSM 17809</strain>
    </source>
</reference>